<evidence type="ECO:0000256" key="5">
    <source>
        <dbReference type="PROSITE-ProRule" id="PRU01248"/>
    </source>
</evidence>
<keyword evidence="2" id="KW-0229">DNA integration</keyword>
<dbReference type="InterPro" id="IPR050090">
    <property type="entry name" value="Tyrosine_recombinase_XerCD"/>
</dbReference>
<evidence type="ECO:0000256" key="4">
    <source>
        <dbReference type="ARBA" id="ARBA00023172"/>
    </source>
</evidence>
<dbReference type="Gene3D" id="1.10.443.10">
    <property type="entry name" value="Intergrase catalytic core"/>
    <property type="match status" value="1"/>
</dbReference>
<dbReference type="InterPro" id="IPR013762">
    <property type="entry name" value="Integrase-like_cat_sf"/>
</dbReference>
<dbReference type="PROSITE" id="PS51900">
    <property type="entry name" value="CB"/>
    <property type="match status" value="1"/>
</dbReference>
<proteinExistence type="inferred from homology"/>
<feature type="domain" description="Core-binding (CB)" evidence="8">
    <location>
        <begin position="57"/>
        <end position="136"/>
    </location>
</feature>
<dbReference type="PANTHER" id="PTHR30349">
    <property type="entry name" value="PHAGE INTEGRASE-RELATED"/>
    <property type="match status" value="1"/>
</dbReference>
<name>A0A917QLK2_9HYPH</name>
<evidence type="ECO:0000256" key="1">
    <source>
        <dbReference type="ARBA" id="ARBA00008857"/>
    </source>
</evidence>
<evidence type="ECO:0000259" key="7">
    <source>
        <dbReference type="PROSITE" id="PS51898"/>
    </source>
</evidence>
<keyword evidence="4" id="KW-0233">DNA recombination</keyword>
<dbReference type="Pfam" id="PF00589">
    <property type="entry name" value="Phage_integrase"/>
    <property type="match status" value="1"/>
</dbReference>
<dbReference type="PANTHER" id="PTHR30349:SF64">
    <property type="entry name" value="PROPHAGE INTEGRASE INTD-RELATED"/>
    <property type="match status" value="1"/>
</dbReference>
<dbReference type="RefSeq" id="WP_188915829.1">
    <property type="nucleotide sequence ID" value="NZ_BMMF01000028.1"/>
</dbReference>
<evidence type="ECO:0000313" key="10">
    <source>
        <dbReference type="Proteomes" id="UP000600449"/>
    </source>
</evidence>
<sequence>MASVYKRGPTWWVRFQFDGEHVRRSARTTNKRQAEAFLRNLMAEYVERARNNGKTRHLLTEVVERFFAETTIKPGTRRTYTSNSRNWIAACDHLYLDEIDRKVIASFISERKKAGVTDTTIRRDIAFLGTMISMAIGWGWIDTNPVTAMSKKFLRESPPRTRFLTRTEFKRLHAVAHADLKPIITLAVETGMRKEEMLGLTMDSLDLRRREVHLQETKTNSPRRVPLSDKAIETITDLLAKPNRPTSRYLFCKPDGSRMLCNKKGFKAACERAGIVNFRFHDLRHTFASWWVQSGGDLYKLSRVLGHRTLQMTARYGHLRTDDLHEEISRIARQRSQDHQIGRPRHRKSPGVNAGASH</sequence>
<dbReference type="InterPro" id="IPR044068">
    <property type="entry name" value="CB"/>
</dbReference>
<dbReference type="GO" id="GO:0015074">
    <property type="term" value="P:DNA integration"/>
    <property type="evidence" value="ECO:0007669"/>
    <property type="project" value="UniProtKB-KW"/>
</dbReference>
<dbReference type="GO" id="GO:0006310">
    <property type="term" value="P:DNA recombination"/>
    <property type="evidence" value="ECO:0007669"/>
    <property type="project" value="UniProtKB-KW"/>
</dbReference>
<organism evidence="9 10">
    <name type="scientific">Salinarimonas ramus</name>
    <dbReference type="NCBI Taxonomy" id="690164"/>
    <lineage>
        <taxon>Bacteria</taxon>
        <taxon>Pseudomonadati</taxon>
        <taxon>Pseudomonadota</taxon>
        <taxon>Alphaproteobacteria</taxon>
        <taxon>Hyphomicrobiales</taxon>
        <taxon>Salinarimonadaceae</taxon>
        <taxon>Salinarimonas</taxon>
    </lineage>
</organism>
<dbReference type="InterPro" id="IPR025269">
    <property type="entry name" value="SAM-like_dom"/>
</dbReference>
<evidence type="ECO:0000313" key="9">
    <source>
        <dbReference type="EMBL" id="GGK55796.1"/>
    </source>
</evidence>
<dbReference type="GO" id="GO:0003677">
    <property type="term" value="F:DNA binding"/>
    <property type="evidence" value="ECO:0007669"/>
    <property type="project" value="UniProtKB-UniRule"/>
</dbReference>
<keyword evidence="3 5" id="KW-0238">DNA-binding</keyword>
<dbReference type="PROSITE" id="PS51898">
    <property type="entry name" value="TYR_RECOMBINASE"/>
    <property type="match status" value="1"/>
</dbReference>
<keyword evidence="10" id="KW-1185">Reference proteome</keyword>
<dbReference type="Proteomes" id="UP000600449">
    <property type="component" value="Unassembled WGS sequence"/>
</dbReference>
<evidence type="ECO:0000256" key="3">
    <source>
        <dbReference type="ARBA" id="ARBA00023125"/>
    </source>
</evidence>
<dbReference type="Pfam" id="PF13102">
    <property type="entry name" value="Phage_int_SAM_5"/>
    <property type="match status" value="1"/>
</dbReference>
<feature type="domain" description="Tyr recombinase" evidence="7">
    <location>
        <begin position="159"/>
        <end position="329"/>
    </location>
</feature>
<evidence type="ECO:0000259" key="8">
    <source>
        <dbReference type="PROSITE" id="PS51900"/>
    </source>
</evidence>
<comment type="similarity">
    <text evidence="1">Belongs to the 'phage' integrase family.</text>
</comment>
<dbReference type="InterPro" id="IPR002104">
    <property type="entry name" value="Integrase_catalytic"/>
</dbReference>
<accession>A0A917QLK2</accession>
<dbReference type="AlphaFoldDB" id="A0A917QLK2"/>
<dbReference type="Gene3D" id="1.10.150.130">
    <property type="match status" value="1"/>
</dbReference>
<comment type="caution">
    <text evidence="9">The sequence shown here is derived from an EMBL/GenBank/DDBJ whole genome shotgun (WGS) entry which is preliminary data.</text>
</comment>
<dbReference type="CDD" id="cd00796">
    <property type="entry name" value="INT_Rci_Hp1_C"/>
    <property type="match status" value="1"/>
</dbReference>
<feature type="region of interest" description="Disordered" evidence="6">
    <location>
        <begin position="333"/>
        <end position="358"/>
    </location>
</feature>
<reference evidence="9 10" key="1">
    <citation type="journal article" date="2014" name="Int. J. Syst. Evol. Microbiol.">
        <title>Complete genome sequence of Corynebacterium casei LMG S-19264T (=DSM 44701T), isolated from a smear-ripened cheese.</title>
        <authorList>
            <consortium name="US DOE Joint Genome Institute (JGI-PGF)"/>
            <person name="Walter F."/>
            <person name="Albersmeier A."/>
            <person name="Kalinowski J."/>
            <person name="Ruckert C."/>
        </authorList>
    </citation>
    <scope>NUCLEOTIDE SEQUENCE [LARGE SCALE GENOMIC DNA]</scope>
    <source>
        <strain evidence="9 10">CGMCC 1.9161</strain>
    </source>
</reference>
<gene>
    <name evidence="9" type="ORF">GCM10011322_48040</name>
</gene>
<dbReference type="EMBL" id="BMMF01000028">
    <property type="protein sequence ID" value="GGK55796.1"/>
    <property type="molecule type" value="Genomic_DNA"/>
</dbReference>
<evidence type="ECO:0000256" key="2">
    <source>
        <dbReference type="ARBA" id="ARBA00022908"/>
    </source>
</evidence>
<evidence type="ECO:0000256" key="6">
    <source>
        <dbReference type="SAM" id="MobiDB-lite"/>
    </source>
</evidence>
<dbReference type="SUPFAM" id="SSF56349">
    <property type="entry name" value="DNA breaking-rejoining enzymes"/>
    <property type="match status" value="1"/>
</dbReference>
<protein>
    <submittedName>
        <fullName evidence="9">Integrase</fullName>
    </submittedName>
</protein>
<dbReference type="InterPro" id="IPR011010">
    <property type="entry name" value="DNA_brk_join_enz"/>
</dbReference>
<dbReference type="InterPro" id="IPR010998">
    <property type="entry name" value="Integrase_recombinase_N"/>
</dbReference>